<protein>
    <recommendedName>
        <fullName evidence="8">Lytic murein transglycosylase</fullName>
    </recommendedName>
</protein>
<gene>
    <name evidence="3" type="ORF">GGE31_000555</name>
    <name evidence="2" type="ORF">GGE33_001229</name>
    <name evidence="4" type="ORF">GGE35_000553</name>
</gene>
<organism evidence="4 7">
    <name type="scientific">Aliirhizobium cellulosilyticum</name>
    <dbReference type="NCBI Taxonomy" id="393664"/>
    <lineage>
        <taxon>Bacteria</taxon>
        <taxon>Pseudomonadati</taxon>
        <taxon>Pseudomonadota</taxon>
        <taxon>Alphaproteobacteria</taxon>
        <taxon>Hyphomicrobiales</taxon>
        <taxon>Rhizobiaceae</taxon>
        <taxon>Aliirhizobium</taxon>
    </lineage>
</organism>
<evidence type="ECO:0000313" key="6">
    <source>
        <dbReference type="Proteomes" id="UP000524535"/>
    </source>
</evidence>
<evidence type="ECO:0000256" key="1">
    <source>
        <dbReference type="SAM" id="MobiDB-lite"/>
    </source>
</evidence>
<feature type="region of interest" description="Disordered" evidence="1">
    <location>
        <begin position="46"/>
        <end position="81"/>
    </location>
</feature>
<accession>A0A7W6Y0C2</accession>
<dbReference type="Proteomes" id="UP000520770">
    <property type="component" value="Unassembled WGS sequence"/>
</dbReference>
<evidence type="ECO:0000313" key="2">
    <source>
        <dbReference type="EMBL" id="MBB4347521.1"/>
    </source>
</evidence>
<proteinExistence type="predicted"/>
<sequence>MVAVAAPLWPAGHLPHKGGDRLAAGVLPNKALLLAVKQGLRKVERTRPADLPTCGGDGRQARGGHTRANEGRKANASGDDA</sequence>
<name>A0A7W6Y0C2_9HYPH</name>
<evidence type="ECO:0000313" key="5">
    <source>
        <dbReference type="Proteomes" id="UP000520770"/>
    </source>
</evidence>
<evidence type="ECO:0000313" key="4">
    <source>
        <dbReference type="EMBL" id="MBB4444771.1"/>
    </source>
</evidence>
<comment type="caution">
    <text evidence="4">The sequence shown here is derived from an EMBL/GenBank/DDBJ whole genome shotgun (WGS) entry which is preliminary data.</text>
</comment>
<dbReference type="AlphaFoldDB" id="A0A7W6Y0C2"/>
<dbReference type="Proteomes" id="UP000576087">
    <property type="component" value="Unassembled WGS sequence"/>
</dbReference>
<reference evidence="5 6" key="1">
    <citation type="submission" date="2020-08" db="EMBL/GenBank/DDBJ databases">
        <title>Genomic Encyclopedia of Type Strains, Phase IV (KMG-V): Genome sequencing to study the core and pangenomes of soil and plant-associated prokaryotes.</title>
        <authorList>
            <person name="Whitman W."/>
        </authorList>
    </citation>
    <scope>NUCLEOTIDE SEQUENCE [LARGE SCALE GENOMIC DNA]</scope>
    <source>
        <strain evidence="3 6">SEMIA 444</strain>
        <strain evidence="2 5">SEMIA 448</strain>
        <strain evidence="4 7">SEMIA 452</strain>
    </source>
</reference>
<dbReference type="EMBL" id="JACIGY010000001">
    <property type="protein sequence ID" value="MBB4410084.1"/>
    <property type="molecule type" value="Genomic_DNA"/>
</dbReference>
<evidence type="ECO:0008006" key="8">
    <source>
        <dbReference type="Google" id="ProtNLM"/>
    </source>
</evidence>
<keyword evidence="6" id="KW-1185">Reference proteome</keyword>
<evidence type="ECO:0000313" key="3">
    <source>
        <dbReference type="EMBL" id="MBB4410084.1"/>
    </source>
</evidence>
<dbReference type="EMBL" id="JACIGW010000001">
    <property type="protein sequence ID" value="MBB4347521.1"/>
    <property type="molecule type" value="Genomic_DNA"/>
</dbReference>
<dbReference type="Proteomes" id="UP000524535">
    <property type="component" value="Unassembled WGS sequence"/>
</dbReference>
<dbReference type="EMBL" id="JACIHM010000001">
    <property type="protein sequence ID" value="MBB4444771.1"/>
    <property type="molecule type" value="Genomic_DNA"/>
</dbReference>
<evidence type="ECO:0000313" key="7">
    <source>
        <dbReference type="Proteomes" id="UP000576087"/>
    </source>
</evidence>